<evidence type="ECO:0000256" key="1">
    <source>
        <dbReference type="SAM" id="MobiDB-lite"/>
    </source>
</evidence>
<organism evidence="2">
    <name type="scientific">Sesamum latifolium</name>
    <dbReference type="NCBI Taxonomy" id="2727402"/>
    <lineage>
        <taxon>Eukaryota</taxon>
        <taxon>Viridiplantae</taxon>
        <taxon>Streptophyta</taxon>
        <taxon>Embryophyta</taxon>
        <taxon>Tracheophyta</taxon>
        <taxon>Spermatophyta</taxon>
        <taxon>Magnoliopsida</taxon>
        <taxon>eudicotyledons</taxon>
        <taxon>Gunneridae</taxon>
        <taxon>Pentapetalae</taxon>
        <taxon>asterids</taxon>
        <taxon>lamiids</taxon>
        <taxon>Lamiales</taxon>
        <taxon>Pedaliaceae</taxon>
        <taxon>Sesamum</taxon>
    </lineage>
</organism>
<evidence type="ECO:0000313" key="2">
    <source>
        <dbReference type="EMBL" id="KAL0415687.1"/>
    </source>
</evidence>
<reference evidence="2" key="1">
    <citation type="submission" date="2020-06" db="EMBL/GenBank/DDBJ databases">
        <authorList>
            <person name="Li T."/>
            <person name="Hu X."/>
            <person name="Zhang T."/>
            <person name="Song X."/>
            <person name="Zhang H."/>
            <person name="Dai N."/>
            <person name="Sheng W."/>
            <person name="Hou X."/>
            <person name="Wei L."/>
        </authorList>
    </citation>
    <scope>NUCLEOTIDE SEQUENCE</scope>
    <source>
        <strain evidence="2">KEN1</strain>
        <tissue evidence="2">Leaf</tissue>
    </source>
</reference>
<gene>
    <name evidence="2" type="ORF">Slati_3400600</name>
</gene>
<sequence length="63" mass="6696">MTSPSLSRSASPPPSASPRFALASPSPCRSPSLEISLPLLPFPSTVIVAPSLTLRLFCRLLYL</sequence>
<dbReference type="EMBL" id="JACGWN010000012">
    <property type="protein sequence ID" value="KAL0415687.1"/>
    <property type="molecule type" value="Genomic_DNA"/>
</dbReference>
<feature type="non-terminal residue" evidence="2">
    <location>
        <position position="63"/>
    </location>
</feature>
<dbReference type="AlphaFoldDB" id="A0AAW2UGD9"/>
<proteinExistence type="predicted"/>
<comment type="caution">
    <text evidence="2">The sequence shown here is derived from an EMBL/GenBank/DDBJ whole genome shotgun (WGS) entry which is preliminary data.</text>
</comment>
<name>A0AAW2UGD9_9LAMI</name>
<feature type="compositionally biased region" description="Low complexity" evidence="1">
    <location>
        <begin position="1"/>
        <end position="10"/>
    </location>
</feature>
<protein>
    <submittedName>
        <fullName evidence="2">Uncharacterized protein</fullName>
    </submittedName>
</protein>
<feature type="region of interest" description="Disordered" evidence="1">
    <location>
        <begin position="1"/>
        <end position="25"/>
    </location>
</feature>
<accession>A0AAW2UGD9</accession>
<reference evidence="2" key="2">
    <citation type="journal article" date="2024" name="Plant">
        <title>Genomic evolution and insights into agronomic trait innovations of Sesamum species.</title>
        <authorList>
            <person name="Miao H."/>
            <person name="Wang L."/>
            <person name="Qu L."/>
            <person name="Liu H."/>
            <person name="Sun Y."/>
            <person name="Le M."/>
            <person name="Wang Q."/>
            <person name="Wei S."/>
            <person name="Zheng Y."/>
            <person name="Lin W."/>
            <person name="Duan Y."/>
            <person name="Cao H."/>
            <person name="Xiong S."/>
            <person name="Wang X."/>
            <person name="Wei L."/>
            <person name="Li C."/>
            <person name="Ma Q."/>
            <person name="Ju M."/>
            <person name="Zhao R."/>
            <person name="Li G."/>
            <person name="Mu C."/>
            <person name="Tian Q."/>
            <person name="Mei H."/>
            <person name="Zhang T."/>
            <person name="Gao T."/>
            <person name="Zhang H."/>
        </authorList>
    </citation>
    <scope>NUCLEOTIDE SEQUENCE</scope>
    <source>
        <strain evidence="2">KEN1</strain>
    </source>
</reference>